<evidence type="ECO:0000256" key="3">
    <source>
        <dbReference type="ARBA" id="ARBA00022741"/>
    </source>
</evidence>
<sequence>MENILKVMNVSKNYTQTEVIKKASFSIGVGTVCTLLGKNGSGKTTLLKMIAGLNKKNSGDIQFLGRAIEEAFPASLSQLGFSIENPKYYEHLSGQENLALHLTYMGVKKTESEVKEVLDQVGLLAKKDMRLKEYSLGMKQRLAIARAIVHQPKFVILDEPFNGLDPKGIDDIGVLIKELAQKAGMSFIISSHLLHQTLEISDKVLLLNGGNIVVDEALTQLKATYGEQLREKLIYLMEDVK</sequence>
<evidence type="ECO:0000313" key="7">
    <source>
        <dbReference type="Proteomes" id="UP000198948"/>
    </source>
</evidence>
<comment type="similarity">
    <text evidence="1">Belongs to the ABC transporter superfamily.</text>
</comment>
<dbReference type="Pfam" id="PF00005">
    <property type="entry name" value="ABC_tran"/>
    <property type="match status" value="1"/>
</dbReference>
<dbReference type="SUPFAM" id="SSF52540">
    <property type="entry name" value="P-loop containing nucleoside triphosphate hydrolases"/>
    <property type="match status" value="1"/>
</dbReference>
<dbReference type="PROSITE" id="PS50893">
    <property type="entry name" value="ABC_TRANSPORTER_2"/>
    <property type="match status" value="1"/>
</dbReference>
<dbReference type="STRING" id="142588.SAMN04488559_1169"/>
<name>A0A1H9TSE6_9LACT</name>
<dbReference type="InterPro" id="IPR003593">
    <property type="entry name" value="AAA+_ATPase"/>
</dbReference>
<feature type="domain" description="ABC transporter" evidence="5">
    <location>
        <begin position="5"/>
        <end position="234"/>
    </location>
</feature>
<protein>
    <submittedName>
        <fullName evidence="6">ABC-2 type transport system ATP-binding protein</fullName>
    </submittedName>
</protein>
<dbReference type="InterPro" id="IPR003439">
    <property type="entry name" value="ABC_transporter-like_ATP-bd"/>
</dbReference>
<keyword evidence="7" id="KW-1185">Reference proteome</keyword>
<dbReference type="InterPro" id="IPR027417">
    <property type="entry name" value="P-loop_NTPase"/>
</dbReference>
<dbReference type="Gene3D" id="3.40.50.300">
    <property type="entry name" value="P-loop containing nucleotide triphosphate hydrolases"/>
    <property type="match status" value="1"/>
</dbReference>
<dbReference type="PANTHER" id="PTHR43335">
    <property type="entry name" value="ABC TRANSPORTER, ATP-BINDING PROTEIN"/>
    <property type="match status" value="1"/>
</dbReference>
<gene>
    <name evidence="6" type="ORF">SAMN04488559_1169</name>
</gene>
<dbReference type="Proteomes" id="UP000198948">
    <property type="component" value="Unassembled WGS sequence"/>
</dbReference>
<reference evidence="6 7" key="1">
    <citation type="submission" date="2016-10" db="EMBL/GenBank/DDBJ databases">
        <authorList>
            <person name="de Groot N.N."/>
        </authorList>
    </citation>
    <scope>NUCLEOTIDE SEQUENCE [LARGE SCALE GENOMIC DNA]</scope>
    <source>
        <strain evidence="6 7">DSM 13760</strain>
    </source>
</reference>
<dbReference type="GO" id="GO:0016887">
    <property type="term" value="F:ATP hydrolysis activity"/>
    <property type="evidence" value="ECO:0007669"/>
    <property type="project" value="InterPro"/>
</dbReference>
<dbReference type="InterPro" id="IPR017871">
    <property type="entry name" value="ABC_transporter-like_CS"/>
</dbReference>
<dbReference type="OrthoDB" id="9804819at2"/>
<evidence type="ECO:0000256" key="2">
    <source>
        <dbReference type="ARBA" id="ARBA00022448"/>
    </source>
</evidence>
<proteinExistence type="inferred from homology"/>
<evidence type="ECO:0000313" key="6">
    <source>
        <dbReference type="EMBL" id="SES00155.1"/>
    </source>
</evidence>
<keyword evidence="2" id="KW-0813">Transport</keyword>
<keyword evidence="3" id="KW-0547">Nucleotide-binding</keyword>
<evidence type="ECO:0000256" key="1">
    <source>
        <dbReference type="ARBA" id="ARBA00005417"/>
    </source>
</evidence>
<dbReference type="AlphaFoldDB" id="A0A1H9TSE6"/>
<dbReference type="SMART" id="SM00382">
    <property type="entry name" value="AAA"/>
    <property type="match status" value="1"/>
</dbReference>
<organism evidence="6 7">
    <name type="scientific">Isobaculum melis</name>
    <dbReference type="NCBI Taxonomy" id="142588"/>
    <lineage>
        <taxon>Bacteria</taxon>
        <taxon>Bacillati</taxon>
        <taxon>Bacillota</taxon>
        <taxon>Bacilli</taxon>
        <taxon>Lactobacillales</taxon>
        <taxon>Carnobacteriaceae</taxon>
        <taxon>Isobaculum</taxon>
    </lineage>
</organism>
<dbReference type="PANTHER" id="PTHR43335:SF8">
    <property type="entry name" value="ABC TRANSPORTER, ATP-BINDING PROTEIN"/>
    <property type="match status" value="1"/>
</dbReference>
<keyword evidence="4 6" id="KW-0067">ATP-binding</keyword>
<evidence type="ECO:0000256" key="4">
    <source>
        <dbReference type="ARBA" id="ARBA00022840"/>
    </source>
</evidence>
<dbReference type="PROSITE" id="PS00211">
    <property type="entry name" value="ABC_TRANSPORTER_1"/>
    <property type="match status" value="1"/>
</dbReference>
<evidence type="ECO:0000259" key="5">
    <source>
        <dbReference type="PROSITE" id="PS50893"/>
    </source>
</evidence>
<dbReference type="EMBL" id="FOHA01000016">
    <property type="protein sequence ID" value="SES00155.1"/>
    <property type="molecule type" value="Genomic_DNA"/>
</dbReference>
<dbReference type="RefSeq" id="WP_092653304.1">
    <property type="nucleotide sequence ID" value="NZ_FOHA01000016.1"/>
</dbReference>
<dbReference type="GO" id="GO:0005524">
    <property type="term" value="F:ATP binding"/>
    <property type="evidence" value="ECO:0007669"/>
    <property type="project" value="UniProtKB-KW"/>
</dbReference>
<accession>A0A1H9TSE6</accession>